<accession>A0A7J5ZUC0</accession>
<name>A0A7J5ZUC0_AMEME</name>
<keyword evidence="2" id="KW-1185">Reference proteome</keyword>
<dbReference type="AlphaFoldDB" id="A0A7J5ZUC0"/>
<protein>
    <submittedName>
        <fullName evidence="1">Uncharacterized protein</fullName>
    </submittedName>
</protein>
<organism evidence="1 2">
    <name type="scientific">Ameiurus melas</name>
    <name type="common">Black bullhead</name>
    <name type="synonym">Silurus melas</name>
    <dbReference type="NCBI Taxonomy" id="219545"/>
    <lineage>
        <taxon>Eukaryota</taxon>
        <taxon>Metazoa</taxon>
        <taxon>Chordata</taxon>
        <taxon>Craniata</taxon>
        <taxon>Vertebrata</taxon>
        <taxon>Euteleostomi</taxon>
        <taxon>Actinopterygii</taxon>
        <taxon>Neopterygii</taxon>
        <taxon>Teleostei</taxon>
        <taxon>Ostariophysi</taxon>
        <taxon>Siluriformes</taxon>
        <taxon>Ictaluridae</taxon>
        <taxon>Ameiurus</taxon>
    </lineage>
</organism>
<comment type="caution">
    <text evidence="1">The sequence shown here is derived from an EMBL/GenBank/DDBJ whole genome shotgun (WGS) entry which is preliminary data.</text>
</comment>
<dbReference type="Proteomes" id="UP000593565">
    <property type="component" value="Unassembled WGS sequence"/>
</dbReference>
<evidence type="ECO:0000313" key="2">
    <source>
        <dbReference type="Proteomes" id="UP000593565"/>
    </source>
</evidence>
<evidence type="ECO:0000313" key="1">
    <source>
        <dbReference type="EMBL" id="KAF4073531.1"/>
    </source>
</evidence>
<reference evidence="1 2" key="1">
    <citation type="submission" date="2020-02" db="EMBL/GenBank/DDBJ databases">
        <title>A chromosome-scale genome assembly of the black bullhead catfish (Ameiurus melas).</title>
        <authorList>
            <person name="Wen M."/>
            <person name="Zham M."/>
            <person name="Cabau C."/>
            <person name="Klopp C."/>
            <person name="Donnadieu C."/>
            <person name="Roques C."/>
            <person name="Bouchez O."/>
            <person name="Lampietro C."/>
            <person name="Jouanno E."/>
            <person name="Herpin A."/>
            <person name="Louis A."/>
            <person name="Berthelot C."/>
            <person name="Parey E."/>
            <person name="Roest-Crollius H."/>
            <person name="Braasch I."/>
            <person name="Postlethwait J."/>
            <person name="Robinson-Rechavi M."/>
            <person name="Echchiki A."/>
            <person name="Begum T."/>
            <person name="Montfort J."/>
            <person name="Schartl M."/>
            <person name="Bobe J."/>
            <person name="Guiguen Y."/>
        </authorList>
    </citation>
    <scope>NUCLEOTIDE SEQUENCE [LARGE SCALE GENOMIC DNA]</scope>
    <source>
        <strain evidence="1">M_S1</strain>
        <tissue evidence="1">Blood</tissue>
    </source>
</reference>
<proteinExistence type="predicted"/>
<gene>
    <name evidence="1" type="ORF">AMELA_G00244220</name>
</gene>
<sequence length="63" mass="6936">MVGSSCSSVVAVLGSSVCCYPVARSQESLSSDQLKTSQLFWNWGCNLLIHLRGMMSWMVLCFT</sequence>
<dbReference type="EMBL" id="JAAGNN010000023">
    <property type="protein sequence ID" value="KAF4073531.1"/>
    <property type="molecule type" value="Genomic_DNA"/>
</dbReference>